<evidence type="ECO:0000256" key="4">
    <source>
        <dbReference type="SAM" id="Phobius"/>
    </source>
</evidence>
<proteinExistence type="predicted"/>
<protein>
    <submittedName>
        <fullName evidence="8">RING-type domain-containing protein</fullName>
    </submittedName>
</protein>
<keyword evidence="1 3" id="KW-0863">Zinc-finger</keyword>
<name>A0A914DSA0_9BILA</name>
<evidence type="ECO:0000256" key="2">
    <source>
        <dbReference type="ARBA" id="ARBA00022833"/>
    </source>
</evidence>
<dbReference type="PANTHER" id="PTHR45710:SF26">
    <property type="entry name" value="RH26557P"/>
    <property type="match status" value="1"/>
</dbReference>
<dbReference type="SUPFAM" id="SSF57850">
    <property type="entry name" value="RING/U-box"/>
    <property type="match status" value="1"/>
</dbReference>
<dbReference type="Proteomes" id="UP000887540">
    <property type="component" value="Unplaced"/>
</dbReference>
<dbReference type="Gene3D" id="3.30.40.10">
    <property type="entry name" value="Zinc/RING finger domain, C3HC4 (zinc finger)"/>
    <property type="match status" value="1"/>
</dbReference>
<dbReference type="AlphaFoldDB" id="A0A914DSA0"/>
<dbReference type="InterPro" id="IPR016187">
    <property type="entry name" value="CTDL_fold"/>
</dbReference>
<evidence type="ECO:0000256" key="1">
    <source>
        <dbReference type="ARBA" id="ARBA00022771"/>
    </source>
</evidence>
<reference evidence="8" key="1">
    <citation type="submission" date="2022-11" db="UniProtKB">
        <authorList>
            <consortium name="WormBaseParasite"/>
        </authorList>
    </citation>
    <scope>IDENTIFICATION</scope>
</reference>
<dbReference type="InterPro" id="IPR001304">
    <property type="entry name" value="C-type_lectin-like"/>
</dbReference>
<evidence type="ECO:0000313" key="8">
    <source>
        <dbReference type="WBParaSite" id="ACRNAN_scaffold3451.g31678.t1"/>
    </source>
</evidence>
<dbReference type="InterPro" id="IPR013083">
    <property type="entry name" value="Znf_RING/FYVE/PHD"/>
</dbReference>
<dbReference type="GO" id="GO:0008270">
    <property type="term" value="F:zinc ion binding"/>
    <property type="evidence" value="ECO:0007669"/>
    <property type="project" value="UniProtKB-KW"/>
</dbReference>
<dbReference type="InterPro" id="IPR050828">
    <property type="entry name" value="C-type_lectin/matrix_domain"/>
</dbReference>
<organism evidence="7 8">
    <name type="scientific">Acrobeloides nanus</name>
    <dbReference type="NCBI Taxonomy" id="290746"/>
    <lineage>
        <taxon>Eukaryota</taxon>
        <taxon>Metazoa</taxon>
        <taxon>Ecdysozoa</taxon>
        <taxon>Nematoda</taxon>
        <taxon>Chromadorea</taxon>
        <taxon>Rhabditida</taxon>
        <taxon>Tylenchina</taxon>
        <taxon>Cephalobomorpha</taxon>
        <taxon>Cephaloboidea</taxon>
        <taxon>Cephalobidae</taxon>
        <taxon>Acrobeloides</taxon>
    </lineage>
</organism>
<dbReference type="SMART" id="SM00184">
    <property type="entry name" value="RING"/>
    <property type="match status" value="1"/>
</dbReference>
<keyword evidence="4" id="KW-0472">Membrane</keyword>
<evidence type="ECO:0000256" key="3">
    <source>
        <dbReference type="PROSITE-ProRule" id="PRU00175"/>
    </source>
</evidence>
<dbReference type="PANTHER" id="PTHR45710">
    <property type="entry name" value="C-TYPE LECTIN DOMAIN-CONTAINING PROTEIN 180"/>
    <property type="match status" value="1"/>
</dbReference>
<evidence type="ECO:0000313" key="7">
    <source>
        <dbReference type="Proteomes" id="UP000887540"/>
    </source>
</evidence>
<evidence type="ECO:0000259" key="6">
    <source>
        <dbReference type="PROSITE" id="PS50089"/>
    </source>
</evidence>
<feature type="transmembrane region" description="Helical" evidence="4">
    <location>
        <begin position="174"/>
        <end position="196"/>
    </location>
</feature>
<feature type="domain" description="RING-type" evidence="6">
    <location>
        <begin position="4"/>
        <end position="43"/>
    </location>
</feature>
<dbReference type="Pfam" id="PF13639">
    <property type="entry name" value="zf-RING_2"/>
    <property type="match status" value="1"/>
</dbReference>
<dbReference type="SUPFAM" id="SSF56436">
    <property type="entry name" value="C-type lectin-like"/>
    <property type="match status" value="1"/>
</dbReference>
<keyword evidence="2" id="KW-0862">Zinc</keyword>
<feature type="domain" description="C-type lectin" evidence="5">
    <location>
        <begin position="289"/>
        <end position="462"/>
    </location>
</feature>
<dbReference type="CDD" id="cd00037">
    <property type="entry name" value="CLECT"/>
    <property type="match status" value="1"/>
</dbReference>
<dbReference type="SMART" id="SM00034">
    <property type="entry name" value="CLECT"/>
    <property type="match status" value="1"/>
</dbReference>
<dbReference type="WBParaSite" id="ACRNAN_scaffold3451.g31678.t1">
    <property type="protein sequence ID" value="ACRNAN_scaffold3451.g31678.t1"/>
    <property type="gene ID" value="ACRNAN_scaffold3451.g31678"/>
</dbReference>
<keyword evidence="1 3" id="KW-0479">Metal-binding</keyword>
<sequence>MAICKLCGAFMRGPVAKTPCGHVFHDDCIRLHFRNSPTCPQCRSPCKEADLRSIVIGFNFVDDKIDQNDLDDDFTNDSNLYESNNEFSEDLHNYEDPRNTPHKMFPTNYDNPTDAYETPLENVTTYDMPPTTPIKKQRAYSIPELQLPTKRARPNESRSLSTRIFEFIIERKCYFIIGLIILFILVAIVIIVVVLVTRKHKTNQEISTTAITKLSSIYTTINPNNFNTSNNIFQTSTQNAKTPLTQSSSVLSSSMTTSISSTINNGFTFPHLLPCDSNWLYYKGNGTYDNGTCFKHIGNNMTFDYAEDYCKSLGGNLASIFDSDENSVVTNWLADIIFPNIPYYKYTFWIGLYWQLNCCGSSQDQICNANTCDDYGLTGDDWACASWSDGQNVTIFPIPTISKCSNTGTICCITPNTQCTTITIEYYTTQLQAANKSSIDKLQSSSSWELAECDKQTNFICKKKSYF</sequence>
<dbReference type="Pfam" id="PF00059">
    <property type="entry name" value="Lectin_C"/>
    <property type="match status" value="1"/>
</dbReference>
<dbReference type="PROSITE" id="PS50041">
    <property type="entry name" value="C_TYPE_LECTIN_2"/>
    <property type="match status" value="1"/>
</dbReference>
<evidence type="ECO:0000259" key="5">
    <source>
        <dbReference type="PROSITE" id="PS50041"/>
    </source>
</evidence>
<accession>A0A914DSA0</accession>
<keyword evidence="7" id="KW-1185">Reference proteome</keyword>
<keyword evidence="4" id="KW-0812">Transmembrane</keyword>
<dbReference type="PROSITE" id="PS50089">
    <property type="entry name" value="ZF_RING_2"/>
    <property type="match status" value="1"/>
</dbReference>
<dbReference type="InterPro" id="IPR001841">
    <property type="entry name" value="Znf_RING"/>
</dbReference>
<dbReference type="InterPro" id="IPR016186">
    <property type="entry name" value="C-type_lectin-like/link_sf"/>
</dbReference>
<dbReference type="Gene3D" id="3.10.100.10">
    <property type="entry name" value="Mannose-Binding Protein A, subunit A"/>
    <property type="match status" value="1"/>
</dbReference>
<keyword evidence="4" id="KW-1133">Transmembrane helix</keyword>